<evidence type="ECO:0000313" key="3">
    <source>
        <dbReference type="Proteomes" id="UP001500683"/>
    </source>
</evidence>
<comment type="caution">
    <text evidence="2">The sequence shown here is derived from an EMBL/GenBank/DDBJ whole genome shotgun (WGS) entry which is preliminary data.</text>
</comment>
<gene>
    <name evidence="2" type="ORF">GCM10022214_78410</name>
</gene>
<dbReference type="InterPro" id="IPR007278">
    <property type="entry name" value="DUF397"/>
</dbReference>
<keyword evidence="3" id="KW-1185">Reference proteome</keyword>
<dbReference type="Proteomes" id="UP001500683">
    <property type="component" value="Unassembled WGS sequence"/>
</dbReference>
<accession>A0ABP7WZW7</accession>
<evidence type="ECO:0000313" key="2">
    <source>
        <dbReference type="EMBL" id="GAA4101128.1"/>
    </source>
</evidence>
<dbReference type="RefSeq" id="WP_344957738.1">
    <property type="nucleotide sequence ID" value="NZ_BAAAZG010000061.1"/>
</dbReference>
<feature type="domain" description="DUF397" evidence="1">
    <location>
        <begin position="38"/>
        <end position="89"/>
    </location>
</feature>
<reference evidence="3" key="1">
    <citation type="journal article" date="2019" name="Int. J. Syst. Evol. Microbiol.">
        <title>The Global Catalogue of Microorganisms (GCM) 10K type strain sequencing project: providing services to taxonomists for standard genome sequencing and annotation.</title>
        <authorList>
            <consortium name="The Broad Institute Genomics Platform"/>
            <consortium name="The Broad Institute Genome Sequencing Center for Infectious Disease"/>
            <person name="Wu L."/>
            <person name="Ma J."/>
        </authorList>
    </citation>
    <scope>NUCLEOTIDE SEQUENCE [LARGE SCALE GENOMIC DNA]</scope>
    <source>
        <strain evidence="3">JCM 16702</strain>
    </source>
</reference>
<evidence type="ECO:0000259" key="1">
    <source>
        <dbReference type="Pfam" id="PF04149"/>
    </source>
</evidence>
<sequence>MTRPDMSRAKWRKSSYSGQNGNCVEVAAVNPVATVRGEWRKSSHSGGNGNCAEVAVMQGVVAVRDSKNPKTQPLLFGTDEWAEFIAAVKRGRLDLK</sequence>
<organism evidence="2 3">
    <name type="scientific">Actinomadura miaoliensis</name>
    <dbReference type="NCBI Taxonomy" id="430685"/>
    <lineage>
        <taxon>Bacteria</taxon>
        <taxon>Bacillati</taxon>
        <taxon>Actinomycetota</taxon>
        <taxon>Actinomycetes</taxon>
        <taxon>Streptosporangiales</taxon>
        <taxon>Thermomonosporaceae</taxon>
        <taxon>Actinomadura</taxon>
    </lineage>
</organism>
<proteinExistence type="predicted"/>
<dbReference type="EMBL" id="BAAAZG010000061">
    <property type="protein sequence ID" value="GAA4101128.1"/>
    <property type="molecule type" value="Genomic_DNA"/>
</dbReference>
<protein>
    <submittedName>
        <fullName evidence="2">DUF397 domain-containing protein</fullName>
    </submittedName>
</protein>
<name>A0ABP7WZW7_9ACTN</name>
<feature type="domain" description="DUF397" evidence="1">
    <location>
        <begin position="9"/>
        <end position="36"/>
    </location>
</feature>
<dbReference type="Pfam" id="PF04149">
    <property type="entry name" value="DUF397"/>
    <property type="match status" value="2"/>
</dbReference>